<keyword evidence="4" id="KW-1185">Reference proteome</keyword>
<keyword evidence="2" id="KW-0472">Membrane</keyword>
<evidence type="ECO:0000256" key="1">
    <source>
        <dbReference type="SAM" id="MobiDB-lite"/>
    </source>
</evidence>
<keyword evidence="2" id="KW-1133">Transmembrane helix</keyword>
<gene>
    <name evidence="3" type="ORF">PUNSTDRAFT_116302</name>
</gene>
<organism evidence="3 4">
    <name type="scientific">Punctularia strigosozonata (strain HHB-11173)</name>
    <name type="common">White-rot fungus</name>
    <dbReference type="NCBI Taxonomy" id="741275"/>
    <lineage>
        <taxon>Eukaryota</taxon>
        <taxon>Fungi</taxon>
        <taxon>Dikarya</taxon>
        <taxon>Basidiomycota</taxon>
        <taxon>Agaricomycotina</taxon>
        <taxon>Agaricomycetes</taxon>
        <taxon>Corticiales</taxon>
        <taxon>Punctulariaceae</taxon>
        <taxon>Punctularia</taxon>
    </lineage>
</organism>
<evidence type="ECO:0000313" key="3">
    <source>
        <dbReference type="EMBL" id="EIN04631.1"/>
    </source>
</evidence>
<protein>
    <submittedName>
        <fullName evidence="3">Uncharacterized protein</fullName>
    </submittedName>
</protein>
<dbReference type="OrthoDB" id="3197626at2759"/>
<proteinExistence type="predicted"/>
<dbReference type="Proteomes" id="UP000054196">
    <property type="component" value="Unassembled WGS sequence"/>
</dbReference>
<dbReference type="AlphaFoldDB" id="R7S5F7"/>
<dbReference type="EMBL" id="JH687553">
    <property type="protein sequence ID" value="EIN04631.1"/>
    <property type="molecule type" value="Genomic_DNA"/>
</dbReference>
<dbReference type="RefSeq" id="XP_007388024.1">
    <property type="nucleotide sequence ID" value="XM_007387962.1"/>
</dbReference>
<evidence type="ECO:0000313" key="4">
    <source>
        <dbReference type="Proteomes" id="UP000054196"/>
    </source>
</evidence>
<evidence type="ECO:0000256" key="2">
    <source>
        <dbReference type="SAM" id="Phobius"/>
    </source>
</evidence>
<dbReference type="GeneID" id="18876803"/>
<dbReference type="eggNOG" id="ENOG502SHEB">
    <property type="taxonomic scope" value="Eukaryota"/>
</dbReference>
<feature type="transmembrane region" description="Helical" evidence="2">
    <location>
        <begin position="118"/>
        <end position="138"/>
    </location>
</feature>
<feature type="transmembrane region" description="Helical" evidence="2">
    <location>
        <begin position="54"/>
        <end position="74"/>
    </location>
</feature>
<feature type="transmembrane region" description="Helical" evidence="2">
    <location>
        <begin position="201"/>
        <end position="220"/>
    </location>
</feature>
<accession>R7S5F7</accession>
<sequence length="320" mass="35402">MVDWKSSAESMHDATIYVYMAHALVGLYFWELVNSFGLEWEILSGKRRFRWPMISYFAGRYSLVASMIGSIIALDVESRKLHCRALWVSIQAFGEAAVGFSTINLSMRVIAIWNHDRYIVGLIGALVLGHWFLMFRSLPLDAEFIPGLGCAATTLSKTFIAAHYVYTMMFDLVILALSVYKLGVSFNEGNPPLVTLLFRDGVAYFVIVILFNILSVTFMLLDLNPIMRTMFGLPAGVVSVIASSRAVRRLHHYVTPTLGVGITIPTSNPYLPSEGWRHASPRTGTTNTSGGGSVATRPTDHRIQFAPLANASDTELQGRG</sequence>
<dbReference type="HOGENOM" id="CLU_059054_1_1_1"/>
<feature type="transmembrane region" description="Helical" evidence="2">
    <location>
        <begin position="158"/>
        <end position="180"/>
    </location>
</feature>
<keyword evidence="2" id="KW-0812">Transmembrane</keyword>
<feature type="region of interest" description="Disordered" evidence="1">
    <location>
        <begin position="277"/>
        <end position="298"/>
    </location>
</feature>
<dbReference type="KEGG" id="psq:PUNSTDRAFT_116302"/>
<feature type="transmembrane region" description="Helical" evidence="2">
    <location>
        <begin position="86"/>
        <end position="106"/>
    </location>
</feature>
<feature type="transmembrane region" description="Helical" evidence="2">
    <location>
        <begin position="16"/>
        <end position="33"/>
    </location>
</feature>
<name>R7S5F7_PUNST</name>
<reference evidence="4" key="1">
    <citation type="journal article" date="2012" name="Science">
        <title>The Paleozoic origin of enzymatic lignin decomposition reconstructed from 31 fungal genomes.</title>
        <authorList>
            <person name="Floudas D."/>
            <person name="Binder M."/>
            <person name="Riley R."/>
            <person name="Barry K."/>
            <person name="Blanchette R.A."/>
            <person name="Henrissat B."/>
            <person name="Martinez A.T."/>
            <person name="Otillar R."/>
            <person name="Spatafora J.W."/>
            <person name="Yadav J.S."/>
            <person name="Aerts A."/>
            <person name="Benoit I."/>
            <person name="Boyd A."/>
            <person name="Carlson A."/>
            <person name="Copeland A."/>
            <person name="Coutinho P.M."/>
            <person name="de Vries R.P."/>
            <person name="Ferreira P."/>
            <person name="Findley K."/>
            <person name="Foster B."/>
            <person name="Gaskell J."/>
            <person name="Glotzer D."/>
            <person name="Gorecki P."/>
            <person name="Heitman J."/>
            <person name="Hesse C."/>
            <person name="Hori C."/>
            <person name="Igarashi K."/>
            <person name="Jurgens J.A."/>
            <person name="Kallen N."/>
            <person name="Kersten P."/>
            <person name="Kohler A."/>
            <person name="Kuees U."/>
            <person name="Kumar T.K.A."/>
            <person name="Kuo A."/>
            <person name="LaButti K."/>
            <person name="Larrondo L.F."/>
            <person name="Lindquist E."/>
            <person name="Ling A."/>
            <person name="Lombard V."/>
            <person name="Lucas S."/>
            <person name="Lundell T."/>
            <person name="Martin R."/>
            <person name="McLaughlin D.J."/>
            <person name="Morgenstern I."/>
            <person name="Morin E."/>
            <person name="Murat C."/>
            <person name="Nagy L.G."/>
            <person name="Nolan M."/>
            <person name="Ohm R.A."/>
            <person name="Patyshakuliyeva A."/>
            <person name="Rokas A."/>
            <person name="Ruiz-Duenas F.J."/>
            <person name="Sabat G."/>
            <person name="Salamov A."/>
            <person name="Samejima M."/>
            <person name="Schmutz J."/>
            <person name="Slot J.C."/>
            <person name="St John F."/>
            <person name="Stenlid J."/>
            <person name="Sun H."/>
            <person name="Sun S."/>
            <person name="Syed K."/>
            <person name="Tsang A."/>
            <person name="Wiebenga A."/>
            <person name="Young D."/>
            <person name="Pisabarro A."/>
            <person name="Eastwood D.C."/>
            <person name="Martin F."/>
            <person name="Cullen D."/>
            <person name="Grigoriev I.V."/>
            <person name="Hibbett D.S."/>
        </authorList>
    </citation>
    <scope>NUCLEOTIDE SEQUENCE [LARGE SCALE GENOMIC DNA]</scope>
    <source>
        <strain evidence="4">HHB-11173 SS5</strain>
    </source>
</reference>